<protein>
    <submittedName>
        <fullName evidence="2">Uncharacterized protein</fullName>
    </submittedName>
</protein>
<organism evidence="2 3">
    <name type="scientific">Clostridium estertheticum subsp. estertheticum</name>
    <dbReference type="NCBI Taxonomy" id="1552"/>
    <lineage>
        <taxon>Bacteria</taxon>
        <taxon>Bacillati</taxon>
        <taxon>Bacillota</taxon>
        <taxon>Clostridia</taxon>
        <taxon>Eubacteriales</taxon>
        <taxon>Clostridiaceae</taxon>
        <taxon>Clostridium</taxon>
    </lineage>
</organism>
<proteinExistence type="predicted"/>
<gene>
    <name evidence="2" type="ORF">A7L45_05915</name>
</gene>
<feature type="transmembrane region" description="Helical" evidence="1">
    <location>
        <begin position="237"/>
        <end position="256"/>
    </location>
</feature>
<dbReference type="EMBL" id="CP015756">
    <property type="protein sequence ID" value="APC39636.1"/>
    <property type="molecule type" value="Genomic_DNA"/>
</dbReference>
<dbReference type="Pfam" id="PF16962">
    <property type="entry name" value="ABC_export"/>
    <property type="match status" value="1"/>
</dbReference>
<accession>A0A1J0GE51</accession>
<feature type="transmembrane region" description="Helical" evidence="1">
    <location>
        <begin position="420"/>
        <end position="442"/>
    </location>
</feature>
<feature type="transmembrane region" description="Helical" evidence="1">
    <location>
        <begin position="178"/>
        <end position="198"/>
    </location>
</feature>
<feature type="transmembrane region" description="Helical" evidence="1">
    <location>
        <begin position="350"/>
        <end position="370"/>
    </location>
</feature>
<keyword evidence="3" id="KW-1185">Reference proteome</keyword>
<keyword evidence="1" id="KW-0472">Membrane</keyword>
<dbReference type="AlphaFoldDB" id="A0A1J0GE51"/>
<feature type="transmembrane region" description="Helical" evidence="1">
    <location>
        <begin position="26"/>
        <end position="43"/>
    </location>
</feature>
<keyword evidence="1" id="KW-0812">Transmembrane</keyword>
<evidence type="ECO:0000256" key="1">
    <source>
        <dbReference type="SAM" id="Phobius"/>
    </source>
</evidence>
<feature type="transmembrane region" description="Helical" evidence="1">
    <location>
        <begin position="55"/>
        <end position="75"/>
    </location>
</feature>
<feature type="transmembrane region" description="Helical" evidence="1">
    <location>
        <begin position="112"/>
        <end position="129"/>
    </location>
</feature>
<sequence length="520" mass="58468">MKPLFYIIRKSIKNWLLQLKHEPLKLVLYILCLISLCFVFFVNKDTSRAKSILDPMLYSTIVGCVILIFTAPDIYSSINKGATFFRGADINFIFTAPISPQKVLIYGFIKQIYSSFIAVVFVLFQGYTLSRYSNIQSYGILVIVFGLFIMLIFTSILKILLYSTASKSVKNKTMIRNIFKGLGIVILTGYFIELYVTMSPGKAIISMLNSPIIPYIPVYGWVREIIMASMNGISTVFIIYTILIIALGAICCYIIYSMKLDYYEDVLASTEYKETAISASRNGEQIFLKSGKKPRVRKVQYTRKGKFASAIFWRQILEYKKTGFGFINIGTVIYVVIAITVGLYGPTKDLAMILGGMIYLQLISNFASKWRKDLSNQYIYMLPDHTFKKIIYATVVDNIKNLIDGTIVFLITGILFKSSIMLIILNIVAFESIGSLFIYGGILTRRLLGGGDNIVTTGFMRIMILVGIVTPAIILLTVLYSSSSSFVGVVIAYTSFIAYNLIFSALIIFLGRGVFDNIEL</sequence>
<dbReference type="STRING" id="1552.A7L45_05915"/>
<dbReference type="KEGG" id="ceu:A7L45_05915"/>
<dbReference type="OrthoDB" id="816862at2"/>
<feature type="transmembrane region" description="Helical" evidence="1">
    <location>
        <begin position="324"/>
        <end position="344"/>
    </location>
</feature>
<evidence type="ECO:0000313" key="3">
    <source>
        <dbReference type="Proteomes" id="UP000182569"/>
    </source>
</evidence>
<dbReference type="Proteomes" id="UP000182569">
    <property type="component" value="Chromosome"/>
</dbReference>
<name>A0A1J0GE51_9CLOT</name>
<feature type="transmembrane region" description="Helical" evidence="1">
    <location>
        <begin position="486"/>
        <end position="510"/>
    </location>
</feature>
<feature type="transmembrane region" description="Helical" evidence="1">
    <location>
        <begin position="462"/>
        <end position="480"/>
    </location>
</feature>
<reference evidence="3" key="1">
    <citation type="journal article" date="2016" name="Front. Microbiol.">
        <title>Complete Genome Sequence of Clostridium estertheticum DSM 8809, a Microbe Identified in Spoiled Vacuum Packed Beef.</title>
        <authorList>
            <person name="Yu Z."/>
            <person name="Gunn L."/>
            <person name="Brennan E."/>
            <person name="Reid R."/>
            <person name="Wall P.G."/>
            <person name="Gaora O.P."/>
            <person name="Hurley D."/>
            <person name="Bolton D."/>
            <person name="Fanning S."/>
        </authorList>
    </citation>
    <scope>NUCLEOTIDE SEQUENCE [LARGE SCALE GENOMIC DNA]</scope>
    <source>
        <strain evidence="3">DSM 8809</strain>
    </source>
</reference>
<feature type="transmembrane region" description="Helical" evidence="1">
    <location>
        <begin position="135"/>
        <end position="157"/>
    </location>
</feature>
<evidence type="ECO:0000313" key="2">
    <source>
        <dbReference type="EMBL" id="APC39636.1"/>
    </source>
</evidence>
<dbReference type="InterPro" id="IPR031584">
    <property type="entry name" value="Put_ABC_export"/>
</dbReference>
<keyword evidence="1" id="KW-1133">Transmembrane helix</keyword>
<dbReference type="RefSeq" id="WP_071611929.1">
    <property type="nucleotide sequence ID" value="NZ_CP015756.1"/>
</dbReference>